<evidence type="ECO:0000256" key="3">
    <source>
        <dbReference type="ARBA" id="ARBA00023295"/>
    </source>
</evidence>
<dbReference type="EMBL" id="JAAAMG010000008">
    <property type="protein sequence ID" value="NDW05201.1"/>
    <property type="molecule type" value="Genomic_DNA"/>
</dbReference>
<accession>A0A6N9T1Z5</accession>
<dbReference type="InterPro" id="IPR006047">
    <property type="entry name" value="GH13_cat_dom"/>
</dbReference>
<feature type="compositionally biased region" description="Basic and acidic residues" evidence="4">
    <location>
        <begin position="455"/>
        <end position="467"/>
    </location>
</feature>
<proteinExistence type="inferred from homology"/>
<dbReference type="InterPro" id="IPR044505">
    <property type="entry name" value="GlgX_Isoamylase_N_E_set"/>
</dbReference>
<evidence type="ECO:0000256" key="2">
    <source>
        <dbReference type="ARBA" id="ARBA00022801"/>
    </source>
</evidence>
<dbReference type="Proteomes" id="UP000469011">
    <property type="component" value="Unassembled WGS sequence"/>
</dbReference>
<dbReference type="InterPro" id="IPR013780">
    <property type="entry name" value="Glyco_hydro_b"/>
</dbReference>
<dbReference type="SUPFAM" id="SSF51011">
    <property type="entry name" value="Glycosyl hydrolase domain"/>
    <property type="match status" value="1"/>
</dbReference>
<evidence type="ECO:0000256" key="1">
    <source>
        <dbReference type="ARBA" id="ARBA00008061"/>
    </source>
</evidence>
<gene>
    <name evidence="6" type="primary">glgX</name>
    <name evidence="6" type="ORF">GTK09_12270</name>
</gene>
<evidence type="ECO:0000256" key="4">
    <source>
        <dbReference type="SAM" id="MobiDB-lite"/>
    </source>
</evidence>
<keyword evidence="2" id="KW-0378">Hydrolase</keyword>
<evidence type="ECO:0000259" key="5">
    <source>
        <dbReference type="SMART" id="SM00642"/>
    </source>
</evidence>
<dbReference type="SUPFAM" id="SSF81296">
    <property type="entry name" value="E set domains"/>
    <property type="match status" value="1"/>
</dbReference>
<keyword evidence="7" id="KW-1185">Reference proteome</keyword>
<dbReference type="AlphaFoldDB" id="A0A6N9T1Z5"/>
<protein>
    <submittedName>
        <fullName evidence="6">Glycogen debranching protein GlgX</fullName>
    </submittedName>
</protein>
<dbReference type="Gene3D" id="3.20.20.80">
    <property type="entry name" value="Glycosidases"/>
    <property type="match status" value="1"/>
</dbReference>
<comment type="similarity">
    <text evidence="1">Belongs to the glycosyl hydrolase 13 family.</text>
</comment>
<keyword evidence="3" id="KW-0326">Glycosidase</keyword>
<dbReference type="InterPro" id="IPR004193">
    <property type="entry name" value="Glyco_hydro_13_N"/>
</dbReference>
<dbReference type="GO" id="GO:0005980">
    <property type="term" value="P:glycogen catabolic process"/>
    <property type="evidence" value="ECO:0007669"/>
    <property type="project" value="InterPro"/>
</dbReference>
<dbReference type="SUPFAM" id="SSF51445">
    <property type="entry name" value="(Trans)glycosidases"/>
    <property type="match status" value="1"/>
</dbReference>
<dbReference type="InterPro" id="IPR011837">
    <property type="entry name" value="Glycogen_debranch_GlgX"/>
</dbReference>
<organism evidence="6 7">
    <name type="scientific">Jiella pacifica</name>
    <dbReference type="NCBI Taxonomy" id="2696469"/>
    <lineage>
        <taxon>Bacteria</taxon>
        <taxon>Pseudomonadati</taxon>
        <taxon>Pseudomonadota</taxon>
        <taxon>Alphaproteobacteria</taxon>
        <taxon>Hyphomicrobiales</taxon>
        <taxon>Aurantimonadaceae</taxon>
        <taxon>Jiella</taxon>
    </lineage>
</organism>
<reference evidence="6 7" key="1">
    <citation type="submission" date="2020-01" db="EMBL/GenBank/DDBJ databases">
        <title>Jiella pacifica sp. nov.</title>
        <authorList>
            <person name="Xue Z."/>
            <person name="Zhu S."/>
            <person name="Chen J."/>
            <person name="Yang J."/>
        </authorList>
    </citation>
    <scope>NUCLEOTIDE SEQUENCE [LARGE SCALE GENOMIC DNA]</scope>
    <source>
        <strain evidence="6 7">40Bstr34</strain>
    </source>
</reference>
<dbReference type="InterPro" id="IPR014756">
    <property type="entry name" value="Ig_E-set"/>
</dbReference>
<dbReference type="Pfam" id="PF02922">
    <property type="entry name" value="CBM_48"/>
    <property type="match status" value="1"/>
</dbReference>
<dbReference type="InterPro" id="IPR017853">
    <property type="entry name" value="GH"/>
</dbReference>
<evidence type="ECO:0000313" key="7">
    <source>
        <dbReference type="Proteomes" id="UP000469011"/>
    </source>
</evidence>
<feature type="region of interest" description="Disordered" evidence="4">
    <location>
        <begin position="455"/>
        <end position="483"/>
    </location>
</feature>
<comment type="caution">
    <text evidence="6">The sequence shown here is derived from an EMBL/GenBank/DDBJ whole genome shotgun (WGS) entry which is preliminary data.</text>
</comment>
<sequence length="683" mass="75012">MTFQITSERGLPKRLGATPKKRGVSFAVTSHNADRVELCLFDDTGTKEVQRLPLPGEQEGVRFGFVPDLQPGTRYGLRAHGPFDPARHHRFDSSKLLVDPYAVRLDRPFVYHPALIAPPAQRLDTAPWVPRAIVIDLKRDAGPLPFSTPGFTYELHVRGFSQRHPGVPDTLRGTLLALAEPALLDHVAGLGVDTVELMPCAAWIDERHLTELGLTNAWGYNPITHMALDPRLAPGGLSDMRRVVEAFHQRGIRVLLDVVLNHSGEGPVEGPTISYRGLDNALYYRHAPDGSLVNDTGTGNTFACDRPAVARLFVDTLRHFVETMGIDGFRYDLAPVLGRSDAGFSPDAPLLTAIATDPVLKDRIHVAESWDIGPGGYQVGNFPPPFFEWQDRFRDDVRRFWRGDEEVAGDLATRLAGSADIFGGHGRRPSIGVNMIAPHDGFALADLTAYAGKHNEANGEDNRDGHGENFSWNHGTEGPSDDAGVIEARRRDVRALLATLFVSRGSLMIVAGDEIGRSQRGNNNAYCQDNEILWLDWQNADTALAAFVARLATLRRDHPALSADRFLTGGIVEDGEVEDVVWLSEAGAAMEEADWRDRERHFLGMGVYAPRRAEEEESERAIVYLNAGHLTVEAVLPQPRPGHDFRLILRSDDPAASTGALPDGQKLGVTARSVFVLVEERAG</sequence>
<dbReference type="CDD" id="cd02856">
    <property type="entry name" value="E_set_GDE_Isoamylase_N"/>
    <property type="match status" value="1"/>
</dbReference>
<dbReference type="SMART" id="SM00642">
    <property type="entry name" value="Aamy"/>
    <property type="match status" value="1"/>
</dbReference>
<name>A0A6N9T1Z5_9HYPH</name>
<dbReference type="GO" id="GO:0004135">
    <property type="term" value="F:amylo-alpha-1,6-glucosidase activity"/>
    <property type="evidence" value="ECO:0007669"/>
    <property type="project" value="InterPro"/>
</dbReference>
<dbReference type="Gene3D" id="2.60.40.10">
    <property type="entry name" value="Immunoglobulins"/>
    <property type="match status" value="1"/>
</dbReference>
<dbReference type="Gene3D" id="2.60.40.1180">
    <property type="entry name" value="Golgi alpha-mannosidase II"/>
    <property type="match status" value="1"/>
</dbReference>
<dbReference type="NCBIfam" id="TIGR02100">
    <property type="entry name" value="glgX_debranch"/>
    <property type="match status" value="1"/>
</dbReference>
<feature type="domain" description="Glycosyl hydrolase family 13 catalytic" evidence="5">
    <location>
        <begin position="154"/>
        <end position="555"/>
    </location>
</feature>
<dbReference type="PANTHER" id="PTHR43002">
    <property type="entry name" value="GLYCOGEN DEBRANCHING ENZYME"/>
    <property type="match status" value="1"/>
</dbReference>
<dbReference type="CDD" id="cd11326">
    <property type="entry name" value="AmyAc_Glg_debranch"/>
    <property type="match status" value="1"/>
</dbReference>
<evidence type="ECO:0000313" key="6">
    <source>
        <dbReference type="EMBL" id="NDW05201.1"/>
    </source>
</evidence>
<dbReference type="InterPro" id="IPR013783">
    <property type="entry name" value="Ig-like_fold"/>
</dbReference>
<dbReference type="RefSeq" id="WP_163463441.1">
    <property type="nucleotide sequence ID" value="NZ_JAAAMG010000008.1"/>
</dbReference>